<feature type="domain" description="Outer membrane protein assembly factor BamE" evidence="3">
    <location>
        <begin position="33"/>
        <end position="108"/>
    </location>
</feature>
<dbReference type="AlphaFoldDB" id="A0A1M5MFJ6"/>
<proteinExistence type="predicted"/>
<sequence length="156" mass="17451">MNKLRSMRMLQRTMLVATLALAIGCTPLIRNHGYIPPDEDLTRIVVGQDTRESVRALVGPPSADGVQRGGDYYYVQSTFRTLGFFAPEEIERQVLAIRFNESGVVTNIERYGLEEGQVVVLFRRVTDTGVQDTTFIRQLLQSIGRIDPGQFLGSDS</sequence>
<dbReference type="RefSeq" id="WP_072899484.1">
    <property type="nucleotide sequence ID" value="NZ_FQXB01000001.1"/>
</dbReference>
<dbReference type="EMBL" id="FQXB01000001">
    <property type="protein sequence ID" value="SHG76100.1"/>
    <property type="molecule type" value="Genomic_DNA"/>
</dbReference>
<accession>A0A1M5MFJ6</accession>
<dbReference type="PROSITE" id="PS51257">
    <property type="entry name" value="PROKAR_LIPOPROTEIN"/>
    <property type="match status" value="1"/>
</dbReference>
<keyword evidence="2" id="KW-0472">Membrane</keyword>
<reference evidence="4 5" key="1">
    <citation type="submission" date="2016-11" db="EMBL/GenBank/DDBJ databases">
        <authorList>
            <person name="Jaros S."/>
            <person name="Januszkiewicz K."/>
            <person name="Wedrychowicz H."/>
        </authorList>
    </citation>
    <scope>NUCLEOTIDE SEQUENCE [LARGE SCALE GENOMIC DNA]</scope>
    <source>
        <strain evidence="4 5">DSM 28715</strain>
    </source>
</reference>
<dbReference type="InterPro" id="IPR007450">
    <property type="entry name" value="BamE_dom"/>
</dbReference>
<keyword evidence="1" id="KW-0732">Signal</keyword>
<keyword evidence="5" id="KW-1185">Reference proteome</keyword>
<gene>
    <name evidence="4" type="ORF">SAMN05444003_0808</name>
</gene>
<evidence type="ECO:0000256" key="1">
    <source>
        <dbReference type="ARBA" id="ARBA00022729"/>
    </source>
</evidence>
<dbReference type="STRING" id="1508389.SAMN05444003_0808"/>
<evidence type="ECO:0000259" key="3">
    <source>
        <dbReference type="Pfam" id="PF04355"/>
    </source>
</evidence>
<evidence type="ECO:0000313" key="5">
    <source>
        <dbReference type="Proteomes" id="UP000184074"/>
    </source>
</evidence>
<dbReference type="Pfam" id="PF04355">
    <property type="entry name" value="BamE"/>
    <property type="match status" value="1"/>
</dbReference>
<dbReference type="Proteomes" id="UP000184074">
    <property type="component" value="Unassembled WGS sequence"/>
</dbReference>
<protein>
    <submittedName>
        <fullName evidence="4">Beta-barrel assembly machine subunit BamE</fullName>
    </submittedName>
</protein>
<name>A0A1M5MFJ6_9RHOB</name>
<dbReference type="GO" id="GO:0019867">
    <property type="term" value="C:outer membrane"/>
    <property type="evidence" value="ECO:0007669"/>
    <property type="project" value="InterPro"/>
</dbReference>
<dbReference type="Gene3D" id="3.30.1450.10">
    <property type="match status" value="1"/>
</dbReference>
<dbReference type="InterPro" id="IPR037873">
    <property type="entry name" value="BamE-like"/>
</dbReference>
<evidence type="ECO:0000256" key="2">
    <source>
        <dbReference type="ARBA" id="ARBA00023136"/>
    </source>
</evidence>
<evidence type="ECO:0000313" key="4">
    <source>
        <dbReference type="EMBL" id="SHG76100.1"/>
    </source>
</evidence>
<organism evidence="4 5">
    <name type="scientific">Cognatiyoonia sediminum</name>
    <dbReference type="NCBI Taxonomy" id="1508389"/>
    <lineage>
        <taxon>Bacteria</taxon>
        <taxon>Pseudomonadati</taxon>
        <taxon>Pseudomonadota</taxon>
        <taxon>Alphaproteobacteria</taxon>
        <taxon>Rhodobacterales</taxon>
        <taxon>Paracoccaceae</taxon>
        <taxon>Cognatiyoonia</taxon>
    </lineage>
</organism>